<sequence length="99" mass="11461">MCIDRGYLMTIVESDSMLLVDIINRKVLRGRYIASIINQIWSLMHKGVLFLSTSLGKEMAFQIRWLIWVLQTEHIVVVTVDLSLPSQSRASLKQEQDRI</sequence>
<keyword evidence="2" id="KW-1185">Reference proteome</keyword>
<comment type="caution">
    <text evidence="1">The sequence shown here is derived from an EMBL/GenBank/DDBJ whole genome shotgun (WGS) entry which is preliminary data.</text>
</comment>
<evidence type="ECO:0008006" key="3">
    <source>
        <dbReference type="Google" id="ProtNLM"/>
    </source>
</evidence>
<evidence type="ECO:0000313" key="1">
    <source>
        <dbReference type="EMBL" id="KAL3364708.1"/>
    </source>
</evidence>
<dbReference type="EMBL" id="JBJKTR010000007">
    <property type="protein sequence ID" value="KAL3364708.1"/>
    <property type="molecule type" value="Genomic_DNA"/>
</dbReference>
<proteinExistence type="predicted"/>
<organism evidence="1 2">
    <name type="scientific">Solanum stoloniferum</name>
    <dbReference type="NCBI Taxonomy" id="62892"/>
    <lineage>
        <taxon>Eukaryota</taxon>
        <taxon>Viridiplantae</taxon>
        <taxon>Streptophyta</taxon>
        <taxon>Embryophyta</taxon>
        <taxon>Tracheophyta</taxon>
        <taxon>Spermatophyta</taxon>
        <taxon>Magnoliopsida</taxon>
        <taxon>eudicotyledons</taxon>
        <taxon>Gunneridae</taxon>
        <taxon>Pentapetalae</taxon>
        <taxon>asterids</taxon>
        <taxon>lamiids</taxon>
        <taxon>Solanales</taxon>
        <taxon>Solanaceae</taxon>
        <taxon>Solanoideae</taxon>
        <taxon>Solaneae</taxon>
        <taxon>Solanum</taxon>
    </lineage>
</organism>
<reference evidence="1 2" key="1">
    <citation type="submission" date="2024-05" db="EMBL/GenBank/DDBJ databases">
        <title>De novo assembly of an allotetraploid wild potato.</title>
        <authorList>
            <person name="Hosaka A.J."/>
        </authorList>
    </citation>
    <scope>NUCLEOTIDE SEQUENCE [LARGE SCALE GENOMIC DNA]</scope>
    <source>
        <tissue evidence="1">Young leaves</tissue>
    </source>
</reference>
<dbReference type="Proteomes" id="UP001627284">
    <property type="component" value="Unassembled WGS sequence"/>
</dbReference>
<evidence type="ECO:0000313" key="2">
    <source>
        <dbReference type="Proteomes" id="UP001627284"/>
    </source>
</evidence>
<protein>
    <recommendedName>
        <fullName evidence="3">RNase H type-1 domain-containing protein</fullName>
    </recommendedName>
</protein>
<gene>
    <name evidence="1" type="ORF">AABB24_013475</name>
</gene>
<name>A0ABD2U7A2_9SOLN</name>
<accession>A0ABD2U7A2</accession>
<dbReference type="AlphaFoldDB" id="A0ABD2U7A2"/>